<dbReference type="AlphaFoldDB" id="A0A511YX30"/>
<dbReference type="RefSeq" id="WP_146819385.1">
    <property type="nucleotide sequence ID" value="NZ_BJYK01000004.1"/>
</dbReference>
<feature type="compositionally biased region" description="Basic and acidic residues" evidence="7">
    <location>
        <begin position="801"/>
        <end position="810"/>
    </location>
</feature>
<sequence>MRDPHAAPSDEPVGVATAIPSQDTPPAGVPTRGTTAAAGTSAAGAPPAPAPRRRRQWGAERPRPPLPAVTRPAAATATWWGGVAITVSGVAWLVYLVHTVLSQFIDEGVRDSRLLWQTVAYVVLMTALIFSSVMYLVARQGALYRSRTHVRAPRAEIDALLARTRPSLTVLVPSYREEPDVVRSTLLSAALQEYPGLRIVLLLDDPPNPTDPAAAASLAGCRALPGEVMDLLREPYDRVSSSLVVHEAAAVRGGAATTDAVRSLAIDYSWAAGWLDDRAAAQPRTTHVDDFMADQVLAGLAEDLRTTARALFAALDEGADVPAERLAQLCRRLVWTFGVEITSFERKQYANLPHDANKAMNLNAYLGLMGTSVTPRETRIGTVLRPSDHEDAVLVPDSDFVLTLDADSVLLREYCLRLVHHMLVPGNERVAVIQTPYSAFRGAPTRLERIAGATTDIQHIVHQGLTHFDATFWVGANAVIRKRALDDIVEISYVGSQEVRRYVQDRTVIEDTESSIDLAAAGWTLHNYPERLSYSATPPDFGSLVVQRARWANGGLLILPKFLRHVRQARKAGQRVPRTAVALRVTYMASISWASLGLVFLLVFPFDSQLLSPILLTAALPYFLAMAADFHQLGYKRTDVLRVYAFNLVLLAVNLGGTLKSLQQAAAKSKIAFARTPKVANRTAAPALYVLAAYLIAGFSFATLAHDIRVENWYNAAFAAFNGVLTTYAVVAFMGLRNSLVDMVLGAWHWIRVPVRPKQPAAAPPPAGDLDWEAVLYYGPDRTGELARRAASAVSTLPPTRRGDTRARQR</sequence>
<dbReference type="GO" id="GO:0016758">
    <property type="term" value="F:hexosyltransferase activity"/>
    <property type="evidence" value="ECO:0007669"/>
    <property type="project" value="TreeGrafter"/>
</dbReference>
<keyword evidence="5 8" id="KW-1133">Transmembrane helix</keyword>
<dbReference type="GO" id="GO:0005886">
    <property type="term" value="C:plasma membrane"/>
    <property type="evidence" value="ECO:0007669"/>
    <property type="project" value="TreeGrafter"/>
</dbReference>
<feature type="transmembrane region" description="Helical" evidence="8">
    <location>
        <begin position="581"/>
        <end position="604"/>
    </location>
</feature>
<evidence type="ECO:0000256" key="2">
    <source>
        <dbReference type="ARBA" id="ARBA00022676"/>
    </source>
</evidence>
<feature type="region of interest" description="Disordered" evidence="7">
    <location>
        <begin position="1"/>
        <end position="68"/>
    </location>
</feature>
<feature type="transmembrane region" description="Helical" evidence="8">
    <location>
        <begin position="717"/>
        <end position="736"/>
    </location>
</feature>
<keyword evidence="4 8" id="KW-0812">Transmembrane</keyword>
<comment type="subcellular location">
    <subcellularLocation>
        <location evidence="1">Membrane</location>
        <topology evidence="1">Multi-pass membrane protein</topology>
    </subcellularLocation>
</comment>
<comment type="caution">
    <text evidence="10">The sequence shown here is derived from an EMBL/GenBank/DDBJ whole genome shotgun (WGS) entry which is preliminary data.</text>
</comment>
<dbReference type="Proteomes" id="UP000321484">
    <property type="component" value="Unassembled WGS sequence"/>
</dbReference>
<feature type="transmembrane region" description="Helical" evidence="8">
    <location>
        <begin position="610"/>
        <end position="628"/>
    </location>
</feature>
<evidence type="ECO:0000256" key="3">
    <source>
        <dbReference type="ARBA" id="ARBA00022679"/>
    </source>
</evidence>
<dbReference type="EMBL" id="BJYK01000004">
    <property type="protein sequence ID" value="GEN79760.1"/>
    <property type="molecule type" value="Genomic_DNA"/>
</dbReference>
<feature type="region of interest" description="Disordered" evidence="7">
    <location>
        <begin position="789"/>
        <end position="810"/>
    </location>
</feature>
<dbReference type="OrthoDB" id="9806824at2"/>
<keyword evidence="3 10" id="KW-0808">Transferase</keyword>
<dbReference type="InterPro" id="IPR029044">
    <property type="entry name" value="Nucleotide-diphossugar_trans"/>
</dbReference>
<feature type="transmembrane region" description="Helical" evidence="8">
    <location>
        <begin position="687"/>
        <end position="705"/>
    </location>
</feature>
<accession>A0A511YX30</accession>
<evidence type="ECO:0000313" key="11">
    <source>
        <dbReference type="Proteomes" id="UP000321484"/>
    </source>
</evidence>
<feature type="transmembrane region" description="Helical" evidence="8">
    <location>
        <begin position="77"/>
        <end position="98"/>
    </location>
</feature>
<evidence type="ECO:0000256" key="6">
    <source>
        <dbReference type="ARBA" id="ARBA00023136"/>
    </source>
</evidence>
<dbReference type="PANTHER" id="PTHR43867">
    <property type="entry name" value="CELLULOSE SYNTHASE CATALYTIC SUBUNIT A [UDP-FORMING]"/>
    <property type="match status" value="1"/>
</dbReference>
<evidence type="ECO:0000256" key="7">
    <source>
        <dbReference type="SAM" id="MobiDB-lite"/>
    </source>
</evidence>
<feature type="domain" description="Glycosyltransferase 2-like" evidence="9">
    <location>
        <begin position="401"/>
        <end position="625"/>
    </location>
</feature>
<name>A0A511YX30_9CELL</name>
<gene>
    <name evidence="10" type="ORF">AFE02nite_14940</name>
</gene>
<keyword evidence="6 8" id="KW-0472">Membrane</keyword>
<reference evidence="10 11" key="1">
    <citation type="submission" date="2019-07" db="EMBL/GenBank/DDBJ databases">
        <title>Whole genome shotgun sequence of Actinotalea fermentans NBRC 105374.</title>
        <authorList>
            <person name="Hosoyama A."/>
            <person name="Uohara A."/>
            <person name="Ohji S."/>
            <person name="Ichikawa N."/>
        </authorList>
    </citation>
    <scope>NUCLEOTIDE SEQUENCE [LARGE SCALE GENOMIC DNA]</scope>
    <source>
        <strain evidence="10 11">NBRC 105374</strain>
    </source>
</reference>
<dbReference type="PANTHER" id="PTHR43867:SF2">
    <property type="entry name" value="CELLULOSE SYNTHASE CATALYTIC SUBUNIT A [UDP-FORMING]"/>
    <property type="match status" value="1"/>
</dbReference>
<organism evidence="10 11">
    <name type="scientific">Actinotalea fermentans</name>
    <dbReference type="NCBI Taxonomy" id="43671"/>
    <lineage>
        <taxon>Bacteria</taxon>
        <taxon>Bacillati</taxon>
        <taxon>Actinomycetota</taxon>
        <taxon>Actinomycetes</taxon>
        <taxon>Micrococcales</taxon>
        <taxon>Cellulomonadaceae</taxon>
        <taxon>Actinotalea</taxon>
    </lineage>
</organism>
<evidence type="ECO:0000256" key="8">
    <source>
        <dbReference type="SAM" id="Phobius"/>
    </source>
</evidence>
<proteinExistence type="predicted"/>
<protein>
    <submittedName>
        <fullName evidence="10">Glycosyl transferase</fullName>
    </submittedName>
</protein>
<dbReference type="Pfam" id="PF13632">
    <property type="entry name" value="Glyco_trans_2_3"/>
    <property type="match status" value="1"/>
</dbReference>
<dbReference type="SUPFAM" id="SSF53448">
    <property type="entry name" value="Nucleotide-diphospho-sugar transferases"/>
    <property type="match status" value="1"/>
</dbReference>
<evidence type="ECO:0000256" key="5">
    <source>
        <dbReference type="ARBA" id="ARBA00022989"/>
    </source>
</evidence>
<evidence type="ECO:0000259" key="9">
    <source>
        <dbReference type="Pfam" id="PF13632"/>
    </source>
</evidence>
<feature type="compositionally biased region" description="Low complexity" evidence="7">
    <location>
        <begin position="24"/>
        <end position="45"/>
    </location>
</feature>
<evidence type="ECO:0000256" key="4">
    <source>
        <dbReference type="ARBA" id="ARBA00022692"/>
    </source>
</evidence>
<dbReference type="Gene3D" id="3.90.550.10">
    <property type="entry name" value="Spore Coat Polysaccharide Biosynthesis Protein SpsA, Chain A"/>
    <property type="match status" value="2"/>
</dbReference>
<keyword evidence="2" id="KW-0328">Glycosyltransferase</keyword>
<keyword evidence="11" id="KW-1185">Reference proteome</keyword>
<feature type="transmembrane region" description="Helical" evidence="8">
    <location>
        <begin position="640"/>
        <end position="659"/>
    </location>
</feature>
<dbReference type="InterPro" id="IPR001173">
    <property type="entry name" value="Glyco_trans_2-like"/>
</dbReference>
<evidence type="ECO:0000313" key="10">
    <source>
        <dbReference type="EMBL" id="GEN79760.1"/>
    </source>
</evidence>
<evidence type="ECO:0000256" key="1">
    <source>
        <dbReference type="ARBA" id="ARBA00004141"/>
    </source>
</evidence>
<dbReference type="InterPro" id="IPR050321">
    <property type="entry name" value="Glycosyltr_2/OpgH_subfam"/>
</dbReference>
<feature type="transmembrane region" description="Helical" evidence="8">
    <location>
        <begin position="118"/>
        <end position="138"/>
    </location>
</feature>